<evidence type="ECO:0000256" key="2">
    <source>
        <dbReference type="SAM" id="Coils"/>
    </source>
</evidence>
<evidence type="ECO:0000256" key="3">
    <source>
        <dbReference type="SAM" id="MobiDB-lite"/>
    </source>
</evidence>
<dbReference type="EMBL" id="JBHTMB010000209">
    <property type="protein sequence ID" value="MFD1236205.1"/>
    <property type="molecule type" value="Genomic_DNA"/>
</dbReference>
<comment type="caution">
    <text evidence="4">The sequence shown here is derived from an EMBL/GenBank/DDBJ whole genome shotgun (WGS) entry which is preliminary data.</text>
</comment>
<feature type="coiled-coil region" evidence="2">
    <location>
        <begin position="99"/>
        <end position="144"/>
    </location>
</feature>
<accession>A0ABW3VN40</accession>
<name>A0ABW3VN40_9PSEU</name>
<feature type="region of interest" description="Disordered" evidence="3">
    <location>
        <begin position="1"/>
        <end position="22"/>
    </location>
</feature>
<feature type="compositionally biased region" description="Basic and acidic residues" evidence="3">
    <location>
        <begin position="191"/>
        <end position="212"/>
    </location>
</feature>
<protein>
    <submittedName>
        <fullName evidence="4">PspA/IM30 family protein</fullName>
    </submittedName>
</protein>
<dbReference type="Proteomes" id="UP001597182">
    <property type="component" value="Unassembled WGS sequence"/>
</dbReference>
<organism evidence="4 5">
    <name type="scientific">Pseudonocardia benzenivorans</name>
    <dbReference type="NCBI Taxonomy" id="228005"/>
    <lineage>
        <taxon>Bacteria</taxon>
        <taxon>Bacillati</taxon>
        <taxon>Actinomycetota</taxon>
        <taxon>Actinomycetes</taxon>
        <taxon>Pseudonocardiales</taxon>
        <taxon>Pseudonocardiaceae</taxon>
        <taxon>Pseudonocardia</taxon>
    </lineage>
</organism>
<keyword evidence="2" id="KW-0175">Coiled coil</keyword>
<feature type="region of interest" description="Disordered" evidence="3">
    <location>
        <begin position="169"/>
        <end position="212"/>
    </location>
</feature>
<keyword evidence="5" id="KW-1185">Reference proteome</keyword>
<reference evidence="5" key="1">
    <citation type="journal article" date="2019" name="Int. J. Syst. Evol. Microbiol.">
        <title>The Global Catalogue of Microorganisms (GCM) 10K type strain sequencing project: providing services to taxonomists for standard genome sequencing and annotation.</title>
        <authorList>
            <consortium name="The Broad Institute Genomics Platform"/>
            <consortium name="The Broad Institute Genome Sequencing Center for Infectious Disease"/>
            <person name="Wu L."/>
            <person name="Ma J."/>
        </authorList>
    </citation>
    <scope>NUCLEOTIDE SEQUENCE [LARGE SCALE GENOMIC DNA]</scope>
    <source>
        <strain evidence="5">CCUG 49018</strain>
    </source>
</reference>
<comment type="similarity">
    <text evidence="1">Belongs to the PspA/Vipp/IM30 family.</text>
</comment>
<dbReference type="InterPro" id="IPR007157">
    <property type="entry name" value="PspA_VIPP1"/>
</dbReference>
<dbReference type="Pfam" id="PF04012">
    <property type="entry name" value="PspA_IM30"/>
    <property type="match status" value="1"/>
</dbReference>
<dbReference type="RefSeq" id="WP_013678189.1">
    <property type="nucleotide sequence ID" value="NZ_BAABKS010000065.1"/>
</dbReference>
<proteinExistence type="inferred from homology"/>
<evidence type="ECO:0000313" key="5">
    <source>
        <dbReference type="Proteomes" id="UP001597182"/>
    </source>
</evidence>
<feature type="compositionally biased region" description="Basic and acidic residues" evidence="3">
    <location>
        <begin position="8"/>
        <end position="22"/>
    </location>
</feature>
<evidence type="ECO:0000313" key="4">
    <source>
        <dbReference type="EMBL" id="MFD1236205.1"/>
    </source>
</evidence>
<evidence type="ECO:0000256" key="1">
    <source>
        <dbReference type="ARBA" id="ARBA00043985"/>
    </source>
</evidence>
<sequence>MVLKRIFGGRDPDTQPSDDPRVRLEQAVARRAEEYASARLGLAEVATGRRRIELLVDRHRAEIGELDDAARDQLRAGREDEARRLLVRRAGLLEQVESLTAHRDQIAAQVEQMRELTARMRDDLDRMQAEKATVLATLSAAEAQERAAAALAAVPGAEDDPRALLAQARDRAESLSLRAGADAEVATASARGREPGVGDPVERHLDELRRGG</sequence>
<gene>
    <name evidence="4" type="ORF">ACFQ34_23185</name>
</gene>